<evidence type="ECO:0000313" key="1">
    <source>
        <dbReference type="EMBL" id="CAB4140672.1"/>
    </source>
</evidence>
<evidence type="ECO:0000313" key="2">
    <source>
        <dbReference type="EMBL" id="CAB4157696.1"/>
    </source>
</evidence>
<dbReference type="Gene3D" id="3.90.550.40">
    <property type="match status" value="1"/>
</dbReference>
<organism evidence="1">
    <name type="scientific">uncultured Caudovirales phage</name>
    <dbReference type="NCBI Taxonomy" id="2100421"/>
    <lineage>
        <taxon>Viruses</taxon>
        <taxon>Duplodnaviria</taxon>
        <taxon>Heunggongvirae</taxon>
        <taxon>Uroviricota</taxon>
        <taxon>Caudoviricetes</taxon>
        <taxon>Peduoviridae</taxon>
        <taxon>Maltschvirus</taxon>
        <taxon>Maltschvirus maltsch</taxon>
    </lineage>
</organism>
<dbReference type="SUPFAM" id="SSF53448">
    <property type="entry name" value="Nucleotide-diphospho-sugar transferases"/>
    <property type="match status" value="1"/>
</dbReference>
<accession>A0A6J5M375</accession>
<dbReference type="EMBL" id="LR796652">
    <property type="protein sequence ID" value="CAB4157696.1"/>
    <property type="molecule type" value="Genomic_DNA"/>
</dbReference>
<dbReference type="EMBL" id="LR796382">
    <property type="protein sequence ID" value="CAB4140672.1"/>
    <property type="molecule type" value="Genomic_DNA"/>
</dbReference>
<gene>
    <name evidence="1" type="ORF">UFOVP409_62</name>
    <name evidence="2" type="ORF">UFOVP684_40</name>
</gene>
<dbReference type="GO" id="GO:0016740">
    <property type="term" value="F:transferase activity"/>
    <property type="evidence" value="ECO:0007669"/>
    <property type="project" value="UniProtKB-KW"/>
</dbReference>
<sequence length="217" mass="24328">MRVGVCIPCRDEVHTGFAFDFARMAAHDASVRCKDGKGGLSLYTMPGTLIFDQREKLVQVALKEGCDAILFIDSDMRFPPDLITIMLSREVGILGVNAVTRRKPCMPTTKLLVKSEDEKGIRHHWSNVDSRGKEGIEKVTAVGFGAVMIRREVFEKVPQAWFDAGWGPTGVVGEDVHFCVKAGDNGFDTYVDHELSMHIKHIGTYEYSWDDFDQLEE</sequence>
<dbReference type="InterPro" id="IPR029044">
    <property type="entry name" value="Nucleotide-diphossugar_trans"/>
</dbReference>
<reference evidence="1" key="1">
    <citation type="submission" date="2020-04" db="EMBL/GenBank/DDBJ databases">
        <authorList>
            <person name="Chiriac C."/>
            <person name="Salcher M."/>
            <person name="Ghai R."/>
            <person name="Kavagutti S V."/>
        </authorList>
    </citation>
    <scope>NUCLEOTIDE SEQUENCE</scope>
</reference>
<proteinExistence type="predicted"/>
<keyword evidence="1" id="KW-0808">Transferase</keyword>
<name>A0A6J5M375_9CAUD</name>
<protein>
    <submittedName>
        <fullName evidence="1">Glycosyltransferase like family 2</fullName>
    </submittedName>
</protein>